<dbReference type="RefSeq" id="WP_356954148.1">
    <property type="nucleotide sequence ID" value="NZ_JBEYBD010000001.1"/>
</dbReference>
<feature type="transmembrane region" description="Helical" evidence="2">
    <location>
        <begin position="226"/>
        <end position="243"/>
    </location>
</feature>
<evidence type="ECO:0000313" key="3">
    <source>
        <dbReference type="EMBL" id="MEU1954030.1"/>
    </source>
</evidence>
<feature type="region of interest" description="Disordered" evidence="1">
    <location>
        <begin position="1"/>
        <end position="33"/>
    </location>
</feature>
<keyword evidence="4" id="KW-1185">Reference proteome</keyword>
<dbReference type="Proteomes" id="UP001550628">
    <property type="component" value="Unassembled WGS sequence"/>
</dbReference>
<dbReference type="EMBL" id="JBEYBF010000013">
    <property type="protein sequence ID" value="MEU1954030.1"/>
    <property type="molecule type" value="Genomic_DNA"/>
</dbReference>
<accession>A0ABV2WT05</accession>
<feature type="transmembrane region" description="Helical" evidence="2">
    <location>
        <begin position="300"/>
        <end position="321"/>
    </location>
</feature>
<evidence type="ECO:0000313" key="4">
    <source>
        <dbReference type="Proteomes" id="UP001550628"/>
    </source>
</evidence>
<organism evidence="3 4">
    <name type="scientific">Nocardia rhamnosiphila</name>
    <dbReference type="NCBI Taxonomy" id="426716"/>
    <lineage>
        <taxon>Bacteria</taxon>
        <taxon>Bacillati</taxon>
        <taxon>Actinomycetota</taxon>
        <taxon>Actinomycetes</taxon>
        <taxon>Mycobacteriales</taxon>
        <taxon>Nocardiaceae</taxon>
        <taxon>Nocardia</taxon>
    </lineage>
</organism>
<feature type="transmembrane region" description="Helical" evidence="2">
    <location>
        <begin position="148"/>
        <end position="167"/>
    </location>
</feature>
<evidence type="ECO:0000256" key="2">
    <source>
        <dbReference type="SAM" id="Phobius"/>
    </source>
</evidence>
<gene>
    <name evidence="3" type="ORF">ABZ510_19455</name>
</gene>
<name>A0ABV2WT05_9NOCA</name>
<feature type="transmembrane region" description="Helical" evidence="2">
    <location>
        <begin position="114"/>
        <end position="136"/>
    </location>
</feature>
<feature type="transmembrane region" description="Helical" evidence="2">
    <location>
        <begin position="43"/>
        <end position="64"/>
    </location>
</feature>
<protein>
    <submittedName>
        <fullName evidence="3">DoxX family protein</fullName>
    </submittedName>
</protein>
<keyword evidence="2" id="KW-0812">Transmembrane</keyword>
<keyword evidence="2" id="KW-0472">Membrane</keyword>
<evidence type="ECO:0000256" key="1">
    <source>
        <dbReference type="SAM" id="MobiDB-lite"/>
    </source>
</evidence>
<reference evidence="3 4" key="1">
    <citation type="submission" date="2024-06" db="EMBL/GenBank/DDBJ databases">
        <title>The Natural Products Discovery Center: Release of the First 8490 Sequenced Strains for Exploring Actinobacteria Biosynthetic Diversity.</title>
        <authorList>
            <person name="Kalkreuter E."/>
            <person name="Kautsar S.A."/>
            <person name="Yang D."/>
            <person name="Bader C.D."/>
            <person name="Teijaro C.N."/>
            <person name="Fluegel L."/>
            <person name="Davis C.M."/>
            <person name="Simpson J.R."/>
            <person name="Lauterbach L."/>
            <person name="Steele A.D."/>
            <person name="Gui C."/>
            <person name="Meng S."/>
            <person name="Li G."/>
            <person name="Viehrig K."/>
            <person name="Ye F."/>
            <person name="Su P."/>
            <person name="Kiefer A.F."/>
            <person name="Nichols A."/>
            <person name="Cepeda A.J."/>
            <person name="Yan W."/>
            <person name="Fan B."/>
            <person name="Jiang Y."/>
            <person name="Adhikari A."/>
            <person name="Zheng C.-J."/>
            <person name="Schuster L."/>
            <person name="Cowan T.M."/>
            <person name="Smanski M.J."/>
            <person name="Chevrette M.G."/>
            <person name="De Carvalho L.P.S."/>
            <person name="Shen B."/>
        </authorList>
    </citation>
    <scope>NUCLEOTIDE SEQUENCE [LARGE SCALE GENOMIC DNA]</scope>
    <source>
        <strain evidence="3 4">NPDC019708</strain>
    </source>
</reference>
<comment type="caution">
    <text evidence="3">The sequence shown here is derived from an EMBL/GenBank/DDBJ whole genome shotgun (WGS) entry which is preliminary data.</text>
</comment>
<sequence length="460" mass="50822">MKNIDRTVPISVQPRTPSTTATRPAPRESSAPAPRPWNPFTRILFRFCILYFGLFCLVSPVMLFEFTGLFGARLPDDAVFWQVRLMEPALSWVGHTVFDVDVALYMNGSGDQGIYWVQLFCVLVIALVGTLVWTLLDRRVEYRRPAGWLLLVLRLCVAAQLVHYGLAKVIPAQMPEPALTTLLTPVGDLTPFTLLWNQVGASPAYEILLGAAELTAGLLLFIPRTALVGTILAVVSMAQVFILNMTFGVPVKILSGHLLLMGMLLLAPEARRLTEVLVLNHTAGPSTAPYPFRTTRAQRIATWCQVALAVWVTVSITYFTWDIWKAVGPDRPKPPLYGMWSVSEFTRDGQLAPPMLTDATQWRTVIFEHIGQISYRLMDGTLVTAPGTVDPGTHRIEVLAEDVGGTSPAALTFDQTTPDRATLTGELGGHSVTMVLHRVDPDSFTLRSTGFRWVQDQPAQ</sequence>
<feature type="compositionally biased region" description="Low complexity" evidence="1">
    <location>
        <begin position="14"/>
        <end position="32"/>
    </location>
</feature>
<proteinExistence type="predicted"/>
<keyword evidence="2" id="KW-1133">Transmembrane helix</keyword>